<name>A0A318QXK9_9PROT</name>
<dbReference type="PANTHER" id="PTHR30024">
    <property type="entry name" value="ALIPHATIC SULFONATES-BINDING PROTEIN-RELATED"/>
    <property type="match status" value="1"/>
</dbReference>
<dbReference type="SUPFAM" id="SSF53850">
    <property type="entry name" value="Periplasmic binding protein-like II"/>
    <property type="match status" value="1"/>
</dbReference>
<keyword evidence="3" id="KW-1185">Reference proteome</keyword>
<dbReference type="PANTHER" id="PTHR30024:SF21">
    <property type="entry name" value="ABC TRANSPORTER SUBSTRATE-BINDING PROTEIN"/>
    <property type="match status" value="1"/>
</dbReference>
<organism evidence="2 3">
    <name type="scientific">Komagataeibacter sucrofermentans</name>
    <dbReference type="NCBI Taxonomy" id="1053551"/>
    <lineage>
        <taxon>Bacteria</taxon>
        <taxon>Pseudomonadati</taxon>
        <taxon>Pseudomonadota</taxon>
        <taxon>Alphaproteobacteria</taxon>
        <taxon>Acetobacterales</taxon>
        <taxon>Acetobacteraceae</taxon>
        <taxon>Komagataeibacter</taxon>
    </lineage>
</organism>
<sequence>MSTFSPISRRTALTSLTGLTVSAFVSGRRQSARAADEMPGMDAHGACVGAEGNRDIAPLPGAPRKLTIAWNETALCVAAIPVAREKGFFARYNLDVDYVNFGGATDQLLEALSTGKADAAPGMALRWLKPLQQGFDVKLVGGLHAGCMYMLVPPGSAIRQLTDLRGKTVGVTDIGGPDRNFFGIRLKQAGVDPETEVQWRQYPADLLPLALQRGDVQVITDSDPFTYVQKRQFGLVEIDNNMKDAWAHAACCVIGLRGSLIRNDPQVAVAVTRAILDAGAWLACNPDEAGRIFKPYAPKVSAEDLAQMIRIEGHHHQSVGPKFHDEIVQYANALKDIGVFRPSLDSARYANRVTQDLFSA</sequence>
<evidence type="ECO:0000313" key="2">
    <source>
        <dbReference type="EMBL" id="PYD77683.1"/>
    </source>
</evidence>
<dbReference type="Gene3D" id="3.40.190.10">
    <property type="entry name" value="Periplasmic binding protein-like II"/>
    <property type="match status" value="2"/>
</dbReference>
<feature type="domain" description="SsuA/THI5-like" evidence="1">
    <location>
        <begin position="78"/>
        <end position="289"/>
    </location>
</feature>
<dbReference type="EMBL" id="NKUA01000029">
    <property type="protein sequence ID" value="PYD77683.1"/>
    <property type="molecule type" value="Genomic_DNA"/>
</dbReference>
<accession>A0A318QXK9</accession>
<dbReference type="OrthoDB" id="9771642at2"/>
<dbReference type="AlphaFoldDB" id="A0A318QXK9"/>
<dbReference type="PROSITE" id="PS51318">
    <property type="entry name" value="TAT"/>
    <property type="match status" value="1"/>
</dbReference>
<evidence type="ECO:0000313" key="3">
    <source>
        <dbReference type="Proteomes" id="UP000247814"/>
    </source>
</evidence>
<protein>
    <submittedName>
        <fullName evidence="2">ABC transporter substrate-binding protein</fullName>
    </submittedName>
</protein>
<proteinExistence type="predicted"/>
<dbReference type="Pfam" id="PF09084">
    <property type="entry name" value="NMT1"/>
    <property type="match status" value="1"/>
</dbReference>
<dbReference type="InterPro" id="IPR006311">
    <property type="entry name" value="TAT_signal"/>
</dbReference>
<comment type="caution">
    <text evidence="2">The sequence shown here is derived from an EMBL/GenBank/DDBJ whole genome shotgun (WGS) entry which is preliminary data.</text>
</comment>
<dbReference type="Proteomes" id="UP000247814">
    <property type="component" value="Unassembled WGS sequence"/>
</dbReference>
<evidence type="ECO:0000259" key="1">
    <source>
        <dbReference type="Pfam" id="PF09084"/>
    </source>
</evidence>
<gene>
    <name evidence="2" type="ORF">CFR77_14250</name>
</gene>
<dbReference type="InterPro" id="IPR015168">
    <property type="entry name" value="SsuA/THI5"/>
</dbReference>
<reference evidence="2 3" key="1">
    <citation type="submission" date="2017-07" db="EMBL/GenBank/DDBJ databases">
        <title>A draft genome sequence of Komagataeibacter sucrofermentans LMG 18788.</title>
        <authorList>
            <person name="Skraban J."/>
            <person name="Cleenwerck I."/>
            <person name="Vandamme P."/>
            <person name="Trcek J."/>
        </authorList>
    </citation>
    <scope>NUCLEOTIDE SEQUENCE [LARGE SCALE GENOMIC DNA]</scope>
    <source>
        <strain evidence="2 3">LMG 18788</strain>
    </source>
</reference>